<reference evidence="1" key="1">
    <citation type="submission" date="2020-08" db="EMBL/GenBank/DDBJ databases">
        <title>Food and environmental bacterial isolates.</title>
        <authorList>
            <person name="Richter L."/>
            <person name="Du Plessis E.M."/>
            <person name="Duvenage S."/>
            <person name="Allam M."/>
            <person name="Korsten L."/>
        </authorList>
    </citation>
    <scope>NUCLEOTIDE SEQUENCE</scope>
    <source>
        <strain evidence="1">UPMP2127</strain>
    </source>
</reference>
<evidence type="ECO:0000313" key="1">
    <source>
        <dbReference type="EMBL" id="MBC3211480.1"/>
    </source>
</evidence>
<name>A0AAW3WLD5_SERFO</name>
<evidence type="ECO:0000313" key="2">
    <source>
        <dbReference type="Proteomes" id="UP000659084"/>
    </source>
</evidence>
<dbReference type="EMBL" id="JACNYO010000003">
    <property type="protein sequence ID" value="MBC3211480.1"/>
    <property type="molecule type" value="Genomic_DNA"/>
</dbReference>
<proteinExistence type="predicted"/>
<gene>
    <name evidence="1" type="ORF">H8J20_04935</name>
</gene>
<dbReference type="Proteomes" id="UP000659084">
    <property type="component" value="Unassembled WGS sequence"/>
</dbReference>
<sequence length="182" mass="20590">MAIEKRFVSRVDYTESFAYASTKLGYGIAKLGKMNITLGERLIDTLTRLVEKVEQRNYFEIYTESDEEGWGRLKASDSLKDDGRVRAGLGFYAGFFHGRVIAGKHDPLVVVSFRGEIIPPPAGYDSAYEQAVIHAVSDHKMLFAEGDNKYDEPFMRNLRQINSEYLSIRGKTPDDEPPEDTP</sequence>
<dbReference type="RefSeq" id="WP_115160021.1">
    <property type="nucleotide sequence ID" value="NZ_JACBIV010000004.1"/>
</dbReference>
<organism evidence="1 2">
    <name type="scientific">Serratia fonticola</name>
    <dbReference type="NCBI Taxonomy" id="47917"/>
    <lineage>
        <taxon>Bacteria</taxon>
        <taxon>Pseudomonadati</taxon>
        <taxon>Pseudomonadota</taxon>
        <taxon>Gammaproteobacteria</taxon>
        <taxon>Enterobacterales</taxon>
        <taxon>Yersiniaceae</taxon>
        <taxon>Serratia</taxon>
    </lineage>
</organism>
<accession>A0AAW3WLD5</accession>
<protein>
    <submittedName>
        <fullName evidence="1">Uncharacterized protein</fullName>
    </submittedName>
</protein>
<comment type="caution">
    <text evidence="1">The sequence shown here is derived from an EMBL/GenBank/DDBJ whole genome shotgun (WGS) entry which is preliminary data.</text>
</comment>
<dbReference type="AlphaFoldDB" id="A0AAW3WLD5"/>